<accession>A0ACD5VVG6</accession>
<name>A0ACD5VVG6_AVESA</name>
<sequence length="406" mass="45988">MSHHRRRPSSPSPELAHPLDDDDLLHEIMLRLPPQPPYLLRVSILSNRWRRLATDPKFLRRLRIHHGKPPLLGVFSCTCGDISFRSTLDAPYRIPPERFSPRPPIRSIQTCLDVRHGRVLIECIMRSQSQVIVWDPITDDRRVVAFPPQFLRAGIVHIHSGAVLCADGDQGHVHGACHSSPFKVVVITSYQHDDDLFDEDDDYEPVVFASVYSSETGEWSDLILTTVPARGMDFSLRSTLVGNTLHWPLKWNSPFILEFDLEAQSLTVTQRPPGAPSRDDNAQIIIQAEDGGIGFAALSGPCLQLWDRKVDSHGVATWVLQKTVELQKILGLGSWIENNKSSILNYVEDVNAILLRARSSVYMVWLETLQSKKLFESNFMCIYRPFTSFYTEGVFSSLKQKQLITG</sequence>
<organism evidence="1 2">
    <name type="scientific">Avena sativa</name>
    <name type="common">Oat</name>
    <dbReference type="NCBI Taxonomy" id="4498"/>
    <lineage>
        <taxon>Eukaryota</taxon>
        <taxon>Viridiplantae</taxon>
        <taxon>Streptophyta</taxon>
        <taxon>Embryophyta</taxon>
        <taxon>Tracheophyta</taxon>
        <taxon>Spermatophyta</taxon>
        <taxon>Magnoliopsida</taxon>
        <taxon>Liliopsida</taxon>
        <taxon>Poales</taxon>
        <taxon>Poaceae</taxon>
        <taxon>BOP clade</taxon>
        <taxon>Pooideae</taxon>
        <taxon>Poodae</taxon>
        <taxon>Poeae</taxon>
        <taxon>Poeae Chloroplast Group 1 (Aveneae type)</taxon>
        <taxon>Aveninae</taxon>
        <taxon>Avena</taxon>
    </lineage>
</organism>
<reference evidence="1" key="1">
    <citation type="submission" date="2021-05" db="EMBL/GenBank/DDBJ databases">
        <authorList>
            <person name="Scholz U."/>
            <person name="Mascher M."/>
            <person name="Fiebig A."/>
        </authorList>
    </citation>
    <scope>NUCLEOTIDE SEQUENCE [LARGE SCALE GENOMIC DNA]</scope>
</reference>
<protein>
    <submittedName>
        <fullName evidence="1">Uncharacterized protein</fullName>
    </submittedName>
</protein>
<evidence type="ECO:0000313" key="2">
    <source>
        <dbReference type="Proteomes" id="UP001732700"/>
    </source>
</evidence>
<dbReference type="EnsemblPlants" id="AVESA.00010b.r2.3CG0513080.1">
    <property type="protein sequence ID" value="AVESA.00010b.r2.3CG0513080.1.CDS"/>
    <property type="gene ID" value="AVESA.00010b.r2.3CG0513080"/>
</dbReference>
<keyword evidence="2" id="KW-1185">Reference proteome</keyword>
<reference evidence="1" key="2">
    <citation type="submission" date="2025-09" db="UniProtKB">
        <authorList>
            <consortium name="EnsemblPlants"/>
        </authorList>
    </citation>
    <scope>IDENTIFICATION</scope>
</reference>
<evidence type="ECO:0000313" key="1">
    <source>
        <dbReference type="EnsemblPlants" id="AVESA.00010b.r2.3CG0513080.1.CDS"/>
    </source>
</evidence>
<dbReference type="Proteomes" id="UP001732700">
    <property type="component" value="Chromosome 3C"/>
</dbReference>
<proteinExistence type="predicted"/>